<dbReference type="RefSeq" id="XP_045956582.1">
    <property type="nucleotide sequence ID" value="XM_046100433.1"/>
</dbReference>
<dbReference type="Pfam" id="PF08659">
    <property type="entry name" value="KR"/>
    <property type="match status" value="1"/>
</dbReference>
<dbReference type="Gene3D" id="3.40.50.720">
    <property type="entry name" value="NAD(P)-binding Rossmann-like Domain"/>
    <property type="match status" value="1"/>
</dbReference>
<evidence type="ECO:0000313" key="4">
    <source>
        <dbReference type="Proteomes" id="UP000758603"/>
    </source>
</evidence>
<dbReference type="GeneID" id="70129325"/>
<feature type="domain" description="Ketoreductase (KR)" evidence="2">
    <location>
        <begin position="110"/>
        <end position="167"/>
    </location>
</feature>
<comment type="caution">
    <text evidence="3">The sequence shown here is derived from an EMBL/GenBank/DDBJ whole genome shotgun (WGS) entry which is preliminary data.</text>
</comment>
<organism evidence="3 4">
    <name type="scientific">Truncatella angustata</name>
    <dbReference type="NCBI Taxonomy" id="152316"/>
    <lineage>
        <taxon>Eukaryota</taxon>
        <taxon>Fungi</taxon>
        <taxon>Dikarya</taxon>
        <taxon>Ascomycota</taxon>
        <taxon>Pezizomycotina</taxon>
        <taxon>Sordariomycetes</taxon>
        <taxon>Xylariomycetidae</taxon>
        <taxon>Amphisphaeriales</taxon>
        <taxon>Sporocadaceae</taxon>
        <taxon>Truncatella</taxon>
    </lineage>
</organism>
<keyword evidence="4" id="KW-1185">Reference proteome</keyword>
<dbReference type="Proteomes" id="UP000758603">
    <property type="component" value="Unassembled WGS sequence"/>
</dbReference>
<evidence type="ECO:0000259" key="2">
    <source>
        <dbReference type="Pfam" id="PF08659"/>
    </source>
</evidence>
<sequence length="251" mass="28177">MMRFDLTQALGIVRYTREALTLPENAKTPTGSDGPRVIEDYANIGPNKSLDDYITANELCGIRRKTLDWIYQNEEMHPVLSRSGPKTETAKTEPSGDYFLDESSPPSIQKSKGTWSLNHAISDGLDFFVLLSSFAGVSGASSQENYTAESGFLGALARYQHSRSHAASGRPLARGEHRTLATTPKEQKYITELNLYFMLRYACRPLYADKSSYAWDTQLIDDMTISAFMRRAGIVQDYNWMQSPSSATWTR</sequence>
<reference evidence="3" key="1">
    <citation type="journal article" date="2021" name="Nat. Commun.">
        <title>Genetic determinants of endophytism in the Arabidopsis root mycobiome.</title>
        <authorList>
            <person name="Mesny F."/>
            <person name="Miyauchi S."/>
            <person name="Thiergart T."/>
            <person name="Pickel B."/>
            <person name="Atanasova L."/>
            <person name="Karlsson M."/>
            <person name="Huettel B."/>
            <person name="Barry K.W."/>
            <person name="Haridas S."/>
            <person name="Chen C."/>
            <person name="Bauer D."/>
            <person name="Andreopoulos W."/>
            <person name="Pangilinan J."/>
            <person name="LaButti K."/>
            <person name="Riley R."/>
            <person name="Lipzen A."/>
            <person name="Clum A."/>
            <person name="Drula E."/>
            <person name="Henrissat B."/>
            <person name="Kohler A."/>
            <person name="Grigoriev I.V."/>
            <person name="Martin F.M."/>
            <person name="Hacquard S."/>
        </authorList>
    </citation>
    <scope>NUCLEOTIDE SEQUENCE</scope>
    <source>
        <strain evidence="3">MPI-SDFR-AT-0073</strain>
    </source>
</reference>
<gene>
    <name evidence="3" type="ORF">BKA67DRAFT_538125</name>
</gene>
<protein>
    <recommendedName>
        <fullName evidence="2">Ketoreductase (KR) domain-containing protein</fullName>
    </recommendedName>
</protein>
<accession>A0A9P8ZV61</accession>
<evidence type="ECO:0000313" key="3">
    <source>
        <dbReference type="EMBL" id="KAH6652304.1"/>
    </source>
</evidence>
<dbReference type="OrthoDB" id="329835at2759"/>
<name>A0A9P8ZV61_9PEZI</name>
<dbReference type="AlphaFoldDB" id="A0A9P8ZV61"/>
<feature type="region of interest" description="Disordered" evidence="1">
    <location>
        <begin position="80"/>
        <end position="107"/>
    </location>
</feature>
<evidence type="ECO:0000256" key="1">
    <source>
        <dbReference type="SAM" id="MobiDB-lite"/>
    </source>
</evidence>
<proteinExistence type="predicted"/>
<dbReference type="InterPro" id="IPR013968">
    <property type="entry name" value="PKS_KR"/>
</dbReference>
<dbReference type="EMBL" id="JAGPXC010000006">
    <property type="protein sequence ID" value="KAH6652304.1"/>
    <property type="molecule type" value="Genomic_DNA"/>
</dbReference>